<reference evidence="6 7" key="1">
    <citation type="submission" date="2020-01" db="EMBL/GenBank/DDBJ databases">
        <title>Insect and environment-associated Actinomycetes.</title>
        <authorList>
            <person name="Currrie C."/>
            <person name="Chevrette M."/>
            <person name="Carlson C."/>
            <person name="Stubbendieck R."/>
            <person name="Wendt-Pienkowski E."/>
        </authorList>
    </citation>
    <scope>NUCLEOTIDE SEQUENCE [LARGE SCALE GENOMIC DNA]</scope>
    <source>
        <strain evidence="6 7">SID8386</strain>
    </source>
</reference>
<feature type="signal peptide" evidence="4">
    <location>
        <begin position="1"/>
        <end position="24"/>
    </location>
</feature>
<evidence type="ECO:0000259" key="5">
    <source>
        <dbReference type="Pfam" id="PF13407"/>
    </source>
</evidence>
<feature type="chain" id="PRO_5047386011" evidence="4">
    <location>
        <begin position="25"/>
        <end position="385"/>
    </location>
</feature>
<dbReference type="EMBL" id="JAAGNC010000223">
    <property type="protein sequence ID" value="NEC62980.1"/>
    <property type="molecule type" value="Genomic_DNA"/>
</dbReference>
<comment type="similarity">
    <text evidence="2">Belongs to the bacterial solute-binding protein 2 family.</text>
</comment>
<sequence>MNTYRVIGTGALAACLALATGCSAAVESPSTTGGAARACPNSAAADALRSATAPYAADSLDLPALTHPNPLRHATVSYIASGLSFPFSQEVLAGVKSGTSAAGATVSVSDSGGDPAKAGSLIDQAVSGNARVILLQGTDPVAVSASIRNAKNHDIPLVSVAALNPGAVPAELQAIGVSAIAAAPSDVGTRQADFVAANSGCAAHVLFVGSSTFPTSNADEVQFTSRLARMCPDCKTSTLDSPIAQWPTQLGPQVNAVLLRNPDISYVVTVVDDMFTSVKPALQSLAGRQVKLVGNNAVAATMQVLKGGLSDPVAATVGTPLRWMGWAAVDQAQRVVAGEPAVAHEPVANRTFVHSNVKSLDLANPETWYGTFDYQRAYRTLWGIS</sequence>
<comment type="caution">
    <text evidence="6">The sequence shown here is derived from an EMBL/GenBank/DDBJ whole genome shotgun (WGS) entry which is preliminary data.</text>
</comment>
<keyword evidence="7" id="KW-1185">Reference proteome</keyword>
<name>A0ABX0CDG2_9PSEU</name>
<dbReference type="Pfam" id="PF13407">
    <property type="entry name" value="Peripla_BP_4"/>
    <property type="match status" value="1"/>
</dbReference>
<evidence type="ECO:0000256" key="2">
    <source>
        <dbReference type="ARBA" id="ARBA00007639"/>
    </source>
</evidence>
<proteinExistence type="inferred from homology"/>
<dbReference type="RefSeq" id="WP_095213546.1">
    <property type="nucleotide sequence ID" value="NZ_JAAGNC010000223.1"/>
</dbReference>
<protein>
    <submittedName>
        <fullName evidence="6">Sugar ABC transporter substrate-binding protein</fullName>
    </submittedName>
</protein>
<dbReference type="Gene3D" id="3.40.50.2300">
    <property type="match status" value="2"/>
</dbReference>
<comment type="subcellular location">
    <subcellularLocation>
        <location evidence="1">Cell envelope</location>
    </subcellularLocation>
</comment>
<dbReference type="PANTHER" id="PTHR46847:SF1">
    <property type="entry name" value="D-ALLOSE-BINDING PERIPLASMIC PROTEIN-RELATED"/>
    <property type="match status" value="1"/>
</dbReference>
<accession>A0ABX0CDG2</accession>
<evidence type="ECO:0000256" key="3">
    <source>
        <dbReference type="ARBA" id="ARBA00022729"/>
    </source>
</evidence>
<dbReference type="PANTHER" id="PTHR46847">
    <property type="entry name" value="D-ALLOSE-BINDING PERIPLASMIC PROTEIN-RELATED"/>
    <property type="match status" value="1"/>
</dbReference>
<evidence type="ECO:0000256" key="4">
    <source>
        <dbReference type="SAM" id="SignalP"/>
    </source>
</evidence>
<gene>
    <name evidence="6" type="ORF">G3I59_47180</name>
</gene>
<evidence type="ECO:0000313" key="7">
    <source>
        <dbReference type="Proteomes" id="UP000470404"/>
    </source>
</evidence>
<feature type="domain" description="Periplasmic binding protein" evidence="5">
    <location>
        <begin position="79"/>
        <end position="339"/>
    </location>
</feature>
<organism evidence="6 7">
    <name type="scientific">Amycolatopsis rubida</name>
    <dbReference type="NCBI Taxonomy" id="112413"/>
    <lineage>
        <taxon>Bacteria</taxon>
        <taxon>Bacillati</taxon>
        <taxon>Actinomycetota</taxon>
        <taxon>Actinomycetes</taxon>
        <taxon>Pseudonocardiales</taxon>
        <taxon>Pseudonocardiaceae</taxon>
        <taxon>Amycolatopsis</taxon>
    </lineage>
</organism>
<dbReference type="Proteomes" id="UP000470404">
    <property type="component" value="Unassembled WGS sequence"/>
</dbReference>
<dbReference type="SUPFAM" id="SSF53822">
    <property type="entry name" value="Periplasmic binding protein-like I"/>
    <property type="match status" value="1"/>
</dbReference>
<evidence type="ECO:0000313" key="6">
    <source>
        <dbReference type="EMBL" id="NEC62980.1"/>
    </source>
</evidence>
<dbReference type="InterPro" id="IPR028082">
    <property type="entry name" value="Peripla_BP_I"/>
</dbReference>
<dbReference type="InterPro" id="IPR025997">
    <property type="entry name" value="SBP_2_dom"/>
</dbReference>
<evidence type="ECO:0000256" key="1">
    <source>
        <dbReference type="ARBA" id="ARBA00004196"/>
    </source>
</evidence>
<dbReference type="PROSITE" id="PS51257">
    <property type="entry name" value="PROKAR_LIPOPROTEIN"/>
    <property type="match status" value="1"/>
</dbReference>
<keyword evidence="3 4" id="KW-0732">Signal</keyword>